<evidence type="ECO:0000256" key="1">
    <source>
        <dbReference type="SAM" id="MobiDB-lite"/>
    </source>
</evidence>
<proteinExistence type="predicted"/>
<protein>
    <submittedName>
        <fullName evidence="3">Alternative ribosome rescue aminoacyl-tRNA hydrolase ArfB</fullName>
        <ecNumber evidence="3">3.1.1.29</ecNumber>
    </submittedName>
</protein>
<reference evidence="3 4" key="1">
    <citation type="journal article" date="2013" name="Antonie Van Leeuwenhoek">
        <title>Dongia rigui sp. nov., isolated from freshwater of a large wetland in Korea.</title>
        <authorList>
            <person name="Baik K.S."/>
            <person name="Hwang Y.M."/>
            <person name="Choi J.S."/>
            <person name="Kwon J."/>
            <person name="Seong C.N."/>
        </authorList>
    </citation>
    <scope>NUCLEOTIDE SEQUENCE [LARGE SCALE GENOMIC DNA]</scope>
    <source>
        <strain evidence="3 4">04SU4-P</strain>
    </source>
</reference>
<name>A0ABU5DTB6_9PROT</name>
<gene>
    <name evidence="3" type="primary">arfB</name>
    <name evidence="3" type="ORF">SMD31_01545</name>
</gene>
<evidence type="ECO:0000259" key="2">
    <source>
        <dbReference type="PROSITE" id="PS00745"/>
    </source>
</evidence>
<evidence type="ECO:0000313" key="4">
    <source>
        <dbReference type="Proteomes" id="UP001271769"/>
    </source>
</evidence>
<sequence>MIEITSRIQLDPREIQESFIRASGPGGQNVNKVSSAVELRFDAKNSPSLPEGVRERLMKLAGRRLTLTGEIVITAQSHRSQEMNRADALEKLVDLIRQATIVPKVRRKTKPTRASKEKRMDSKSKRGNVKKLRQGKPDY</sequence>
<dbReference type="EMBL" id="JAXCLX010000001">
    <property type="protein sequence ID" value="MDY0870581.1"/>
    <property type="molecule type" value="Genomic_DNA"/>
</dbReference>
<feature type="compositionally biased region" description="Basic residues" evidence="1">
    <location>
        <begin position="104"/>
        <end position="113"/>
    </location>
</feature>
<dbReference type="Pfam" id="PF00472">
    <property type="entry name" value="RF-1"/>
    <property type="match status" value="1"/>
</dbReference>
<keyword evidence="3" id="KW-0378">Hydrolase</keyword>
<feature type="region of interest" description="Disordered" evidence="1">
    <location>
        <begin position="103"/>
        <end position="139"/>
    </location>
</feature>
<feature type="domain" description="Prokaryotic-type class I peptide chain release factors" evidence="2">
    <location>
        <begin position="21"/>
        <end position="37"/>
    </location>
</feature>
<dbReference type="Proteomes" id="UP001271769">
    <property type="component" value="Unassembled WGS sequence"/>
</dbReference>
<accession>A0ABU5DTB6</accession>
<dbReference type="PANTHER" id="PTHR47814">
    <property type="entry name" value="PEPTIDYL-TRNA HYDROLASE ARFB"/>
    <property type="match status" value="1"/>
</dbReference>
<dbReference type="PANTHER" id="PTHR47814:SF1">
    <property type="entry name" value="PEPTIDYL-TRNA HYDROLASE ARFB"/>
    <property type="match status" value="1"/>
</dbReference>
<evidence type="ECO:0000313" key="3">
    <source>
        <dbReference type="EMBL" id="MDY0870581.1"/>
    </source>
</evidence>
<keyword evidence="4" id="KW-1185">Reference proteome</keyword>
<dbReference type="EC" id="3.1.1.29" evidence="3"/>
<dbReference type="InterPro" id="IPR000352">
    <property type="entry name" value="Pep_chain_release_fac_I"/>
</dbReference>
<feature type="compositionally biased region" description="Basic and acidic residues" evidence="1">
    <location>
        <begin position="114"/>
        <end position="124"/>
    </location>
</feature>
<dbReference type="NCBIfam" id="NF006718">
    <property type="entry name" value="PRK09256.1"/>
    <property type="match status" value="1"/>
</dbReference>
<dbReference type="PROSITE" id="PS00745">
    <property type="entry name" value="RF_PROK_I"/>
    <property type="match status" value="1"/>
</dbReference>
<dbReference type="GO" id="GO:0004045">
    <property type="term" value="F:peptidyl-tRNA hydrolase activity"/>
    <property type="evidence" value="ECO:0007669"/>
    <property type="project" value="UniProtKB-EC"/>
</dbReference>
<dbReference type="SUPFAM" id="SSF110916">
    <property type="entry name" value="Peptidyl-tRNA hydrolase domain-like"/>
    <property type="match status" value="1"/>
</dbReference>
<dbReference type="Gene3D" id="3.30.160.20">
    <property type="match status" value="1"/>
</dbReference>
<comment type="caution">
    <text evidence="3">The sequence shown here is derived from an EMBL/GenBank/DDBJ whole genome shotgun (WGS) entry which is preliminary data.</text>
</comment>
<feature type="compositionally biased region" description="Basic residues" evidence="1">
    <location>
        <begin position="125"/>
        <end position="139"/>
    </location>
</feature>
<dbReference type="RefSeq" id="WP_320498856.1">
    <property type="nucleotide sequence ID" value="NZ_JAXCLX010000001.1"/>
</dbReference>
<organism evidence="3 4">
    <name type="scientific">Dongia rigui</name>
    <dbReference type="NCBI Taxonomy" id="940149"/>
    <lineage>
        <taxon>Bacteria</taxon>
        <taxon>Pseudomonadati</taxon>
        <taxon>Pseudomonadota</taxon>
        <taxon>Alphaproteobacteria</taxon>
        <taxon>Rhodospirillales</taxon>
        <taxon>Dongiaceae</taxon>
        <taxon>Dongia</taxon>
    </lineage>
</organism>